<dbReference type="Proteomes" id="UP000886501">
    <property type="component" value="Unassembled WGS sequence"/>
</dbReference>
<gene>
    <name evidence="1" type="ORF">BDM02DRAFT_3114692</name>
</gene>
<accession>A0ACB6ZHB6</accession>
<reference evidence="1" key="2">
    <citation type="journal article" date="2020" name="Nat. Commun.">
        <title>Large-scale genome sequencing of mycorrhizal fungi provides insights into the early evolution of symbiotic traits.</title>
        <authorList>
            <person name="Miyauchi S."/>
            <person name="Kiss E."/>
            <person name="Kuo A."/>
            <person name="Drula E."/>
            <person name="Kohler A."/>
            <person name="Sanchez-Garcia M."/>
            <person name="Morin E."/>
            <person name="Andreopoulos B."/>
            <person name="Barry K.W."/>
            <person name="Bonito G."/>
            <person name="Buee M."/>
            <person name="Carver A."/>
            <person name="Chen C."/>
            <person name="Cichocki N."/>
            <person name="Clum A."/>
            <person name="Culley D."/>
            <person name="Crous P.W."/>
            <person name="Fauchery L."/>
            <person name="Girlanda M."/>
            <person name="Hayes R.D."/>
            <person name="Keri Z."/>
            <person name="LaButti K."/>
            <person name="Lipzen A."/>
            <person name="Lombard V."/>
            <person name="Magnuson J."/>
            <person name="Maillard F."/>
            <person name="Murat C."/>
            <person name="Nolan M."/>
            <person name="Ohm R.A."/>
            <person name="Pangilinan J."/>
            <person name="Pereira M.F."/>
            <person name="Perotto S."/>
            <person name="Peter M."/>
            <person name="Pfister S."/>
            <person name="Riley R."/>
            <person name="Sitrit Y."/>
            <person name="Stielow J.B."/>
            <person name="Szollosi G."/>
            <person name="Zifcakova L."/>
            <person name="Stursova M."/>
            <person name="Spatafora J.W."/>
            <person name="Tedersoo L."/>
            <person name="Vaario L.M."/>
            <person name="Yamada A."/>
            <person name="Yan M."/>
            <person name="Wang P."/>
            <person name="Xu J."/>
            <person name="Bruns T."/>
            <person name="Baldrian P."/>
            <person name="Vilgalys R."/>
            <person name="Dunand C."/>
            <person name="Henrissat B."/>
            <person name="Grigoriev I.V."/>
            <person name="Hibbett D."/>
            <person name="Nagy L.G."/>
            <person name="Martin F.M."/>
        </authorList>
    </citation>
    <scope>NUCLEOTIDE SEQUENCE</scope>
    <source>
        <strain evidence="1">P2</strain>
    </source>
</reference>
<protein>
    <submittedName>
        <fullName evidence="1">Uncharacterized protein</fullName>
    </submittedName>
</protein>
<sequence>MIQPRLTWTLVIAACALPAIPIQAVDVSVPASPPNDATVVKGNFLGVSFELSAFDKYFGSNPSGVTTQTVNYLTSYNRLLSGLPLKIRIGGRSSENFTYVEAFGSEGEPKPSDGKGMYGPTVVNVLQSLSKKLGVSYLLNLSLKDPSGQGLTKFATTSKSVIQTIEGYTLGSGPDLYNSEGIRPSSSNYTVDNYATDYNTAFGGLKQLASGDLTASSNPLIAGPTISTWDLATVLQGNWFNSFKGALKYITLERPAPDVCIAVVGPIFNASHPNAVREGQWQQHGLSIAKGTGKPIILSQYSLGASDCNGNVTSTFTGTLWTVDYSLQLASVGYSAVYLHTMERGTPFNLFDYPEEGSSFTTRPVHYAYYPVLLALQSYNGSKVVDLNVDGATNGAYAVYDSKTSDLYRVVLINYAGSGTTFTLPKSVGGSNVTVGYLTAPSPQETSNIMWAGQTWQSSQDGLPTGKREYQSLACATGCDVEVPGPGAAVVMFNKHLAASEPNGGGSTGTDFTNPGNGTGNGGGSHNSSSKTAHVVFGDFYLVLFALISLVVLY</sequence>
<evidence type="ECO:0000313" key="1">
    <source>
        <dbReference type="EMBL" id="KAF9648972.1"/>
    </source>
</evidence>
<name>A0ACB6ZHB6_THEGA</name>
<evidence type="ECO:0000313" key="2">
    <source>
        <dbReference type="Proteomes" id="UP000886501"/>
    </source>
</evidence>
<organism evidence="1 2">
    <name type="scientific">Thelephora ganbajun</name>
    <name type="common">Ganba fungus</name>
    <dbReference type="NCBI Taxonomy" id="370292"/>
    <lineage>
        <taxon>Eukaryota</taxon>
        <taxon>Fungi</taxon>
        <taxon>Dikarya</taxon>
        <taxon>Basidiomycota</taxon>
        <taxon>Agaricomycotina</taxon>
        <taxon>Agaricomycetes</taxon>
        <taxon>Thelephorales</taxon>
        <taxon>Thelephoraceae</taxon>
        <taxon>Thelephora</taxon>
    </lineage>
</organism>
<dbReference type="EMBL" id="MU118005">
    <property type="protein sequence ID" value="KAF9648972.1"/>
    <property type="molecule type" value="Genomic_DNA"/>
</dbReference>
<reference evidence="1" key="1">
    <citation type="submission" date="2019-10" db="EMBL/GenBank/DDBJ databases">
        <authorList>
            <consortium name="DOE Joint Genome Institute"/>
            <person name="Kuo A."/>
            <person name="Miyauchi S."/>
            <person name="Kiss E."/>
            <person name="Drula E."/>
            <person name="Kohler A."/>
            <person name="Sanchez-Garcia M."/>
            <person name="Andreopoulos B."/>
            <person name="Barry K.W."/>
            <person name="Bonito G."/>
            <person name="Buee M."/>
            <person name="Carver A."/>
            <person name="Chen C."/>
            <person name="Cichocki N."/>
            <person name="Clum A."/>
            <person name="Culley D."/>
            <person name="Crous P.W."/>
            <person name="Fauchery L."/>
            <person name="Girlanda M."/>
            <person name="Hayes R."/>
            <person name="Keri Z."/>
            <person name="Labutti K."/>
            <person name="Lipzen A."/>
            <person name="Lombard V."/>
            <person name="Magnuson J."/>
            <person name="Maillard F."/>
            <person name="Morin E."/>
            <person name="Murat C."/>
            <person name="Nolan M."/>
            <person name="Ohm R."/>
            <person name="Pangilinan J."/>
            <person name="Pereira M."/>
            <person name="Perotto S."/>
            <person name="Peter M."/>
            <person name="Riley R."/>
            <person name="Sitrit Y."/>
            <person name="Stielow B."/>
            <person name="Szollosi G."/>
            <person name="Zifcakova L."/>
            <person name="Stursova M."/>
            <person name="Spatafora J.W."/>
            <person name="Tedersoo L."/>
            <person name="Vaario L.-M."/>
            <person name="Yamada A."/>
            <person name="Yan M."/>
            <person name="Wang P."/>
            <person name="Xu J."/>
            <person name="Bruns T."/>
            <person name="Baldrian P."/>
            <person name="Vilgalys R."/>
            <person name="Henrissat B."/>
            <person name="Grigoriev I.V."/>
            <person name="Hibbett D."/>
            <person name="Nagy L.G."/>
            <person name="Martin F.M."/>
        </authorList>
    </citation>
    <scope>NUCLEOTIDE SEQUENCE</scope>
    <source>
        <strain evidence="1">P2</strain>
    </source>
</reference>
<comment type="caution">
    <text evidence="1">The sequence shown here is derived from an EMBL/GenBank/DDBJ whole genome shotgun (WGS) entry which is preliminary data.</text>
</comment>
<proteinExistence type="predicted"/>
<keyword evidence="2" id="KW-1185">Reference proteome</keyword>